<keyword evidence="6 8" id="KW-0408">Iron</keyword>
<dbReference type="Pfam" id="PF07264">
    <property type="entry name" value="EI24"/>
    <property type="match status" value="1"/>
</dbReference>
<evidence type="ECO:0008006" key="12">
    <source>
        <dbReference type="Google" id="ProtNLM"/>
    </source>
</evidence>
<feature type="binding site" evidence="8">
    <location>
        <position position="477"/>
    </location>
    <ligand>
        <name>Fe cation</name>
        <dbReference type="ChEBI" id="CHEBI:24875"/>
        <note>catalytic</note>
    </ligand>
</feature>
<evidence type="ECO:0000256" key="7">
    <source>
        <dbReference type="ARBA" id="ARBA00023136"/>
    </source>
</evidence>
<comment type="cofactor">
    <cofactor evidence="8">
        <name>Fe(2+)</name>
        <dbReference type="ChEBI" id="CHEBI:29033"/>
    </cofactor>
    <text evidence="8">Binds 1 Fe(2+) ion per subunit.</text>
</comment>
<dbReference type="GO" id="GO:0046872">
    <property type="term" value="F:metal ion binding"/>
    <property type="evidence" value="ECO:0007669"/>
    <property type="project" value="UniProtKB-KW"/>
</dbReference>
<organism evidence="10 11">
    <name type="scientific">[Myrmecia] bisecta</name>
    <dbReference type="NCBI Taxonomy" id="41462"/>
    <lineage>
        <taxon>Eukaryota</taxon>
        <taxon>Viridiplantae</taxon>
        <taxon>Chlorophyta</taxon>
        <taxon>core chlorophytes</taxon>
        <taxon>Trebouxiophyceae</taxon>
        <taxon>Trebouxiales</taxon>
        <taxon>Trebouxiaceae</taxon>
        <taxon>Myrmecia</taxon>
    </lineage>
</organism>
<evidence type="ECO:0000256" key="3">
    <source>
        <dbReference type="ARBA" id="ARBA00022692"/>
    </source>
</evidence>
<evidence type="ECO:0000256" key="9">
    <source>
        <dbReference type="SAM" id="Phobius"/>
    </source>
</evidence>
<dbReference type="Pfam" id="PF03055">
    <property type="entry name" value="RPE65"/>
    <property type="match status" value="2"/>
</dbReference>
<feature type="binding site" evidence="8">
    <location>
        <position position="798"/>
    </location>
    <ligand>
        <name>Fe cation</name>
        <dbReference type="ChEBI" id="CHEBI:24875"/>
        <note>catalytic</note>
    </ligand>
</feature>
<keyword evidence="4 8" id="KW-0479">Metal-binding</keyword>
<keyword evidence="7 9" id="KW-0472">Membrane</keyword>
<gene>
    <name evidence="10" type="ORF">WJX72_011846</name>
</gene>
<keyword evidence="3 9" id="KW-0812">Transmembrane</keyword>
<evidence type="ECO:0000256" key="2">
    <source>
        <dbReference type="ARBA" id="ARBA00006787"/>
    </source>
</evidence>
<evidence type="ECO:0000313" key="10">
    <source>
        <dbReference type="EMBL" id="KAK9811887.1"/>
    </source>
</evidence>
<dbReference type="AlphaFoldDB" id="A0AAW1PVA1"/>
<dbReference type="PANTHER" id="PTHR10543">
    <property type="entry name" value="BETA-CAROTENE DIOXYGENASE"/>
    <property type="match status" value="1"/>
</dbReference>
<dbReference type="InterPro" id="IPR004294">
    <property type="entry name" value="Carotenoid_Oase"/>
</dbReference>
<evidence type="ECO:0000256" key="8">
    <source>
        <dbReference type="PIRSR" id="PIRSR604294-1"/>
    </source>
</evidence>
<comment type="subcellular location">
    <subcellularLocation>
        <location evidence="1">Membrane</location>
        <topology evidence="1">Multi-pass membrane protein</topology>
    </subcellularLocation>
</comment>
<feature type="binding site" evidence="8">
    <location>
        <position position="589"/>
    </location>
    <ligand>
        <name>Fe cation</name>
        <dbReference type="ChEBI" id="CHEBI:24875"/>
        <note>catalytic</note>
    </ligand>
</feature>
<evidence type="ECO:0000256" key="6">
    <source>
        <dbReference type="ARBA" id="ARBA00023004"/>
    </source>
</evidence>
<dbReference type="PANTHER" id="PTHR10543:SF138">
    <property type="entry name" value="CAROTENOID OXYGENASE"/>
    <property type="match status" value="1"/>
</dbReference>
<comment type="similarity">
    <text evidence="2">Belongs to the carotenoid oxygenase family.</text>
</comment>
<evidence type="ECO:0000256" key="4">
    <source>
        <dbReference type="ARBA" id="ARBA00022723"/>
    </source>
</evidence>
<keyword evidence="11" id="KW-1185">Reference proteome</keyword>
<dbReference type="EMBL" id="JALJOR010000009">
    <property type="protein sequence ID" value="KAK9811887.1"/>
    <property type="molecule type" value="Genomic_DNA"/>
</dbReference>
<evidence type="ECO:0000313" key="11">
    <source>
        <dbReference type="Proteomes" id="UP001489004"/>
    </source>
</evidence>
<sequence>MHRCVVFFVHDTVILVKFFQCFVLNIVIFLGSVLALQYGLAPGVRWLLGSRLQSLAGDKVAAWAEAAVVSLYNISWLLPAYLVSLIVNCLWYQEIADLAYKVLQDRAVREGLQQRRKVLRQQPQPVINMIAQEIYRVVLFGIFFITVFASGSIPYVGGFVYYILLSWLYAFYCFDYKWSLTNHTLATRIQLFEKHWVFFLGFGNACTIVIMFTSFYTGAAIIGVLFPLFILIASDSDPRGVHQQVAAHEASRGRQLQMGRAPVFDTSTWLTSADWSRSDWAGAYATTAEEPEGYWLTVEGTLPAELKGTYFRNGPGEFEVGQQAIAHPFDGHGLVTSLAIKDGRAFFRSRYVRTAEFKQERKQQRVLFRASFGTQRPGGPWANALDVIPKNVANTNVMLWGGRCLALFEAGQPHRLDPFTLATQGLDLLGGCLQRGVPFEVGHDLADQVLAAGLNLLGIGHDLPGGIQLGGDALAAHPHVDPKTGHLVMFSYRIKLGAGIKTDGPRHWLPSLTAAAPALVTALTFWEFDQDYNLVGRVEHELPGYAFLHDIAVTESHYVAFQNPVSLDLAPFLLGQRCPAHCDAAFVFHHANAYEVNGGQGLVVECVRYPEMPNFSDVSGPGHNFYRDIDPETQPISQLWRYTIDLQAGSVKAEQLSARAMEYPVINPAYAGRQHRYVYAAAALHPDINRPQQAVAKMDVETGEVALWSRGHRYYVGEPQFIARTSQPAADQSMNACDGAWASSGSESGAAEDDGWVLALCYDAEQKHSEYVVLDARNIQAGPLAVMRLAAPLPHGLHGNWVGEYFGPDCA</sequence>
<name>A0AAW1PVA1_9CHLO</name>
<proteinExistence type="inferred from homology"/>
<feature type="transmembrane region" description="Helical" evidence="9">
    <location>
        <begin position="21"/>
        <end position="40"/>
    </location>
</feature>
<dbReference type="GO" id="GO:0010436">
    <property type="term" value="F:carotenoid dioxygenase activity"/>
    <property type="evidence" value="ECO:0007669"/>
    <property type="project" value="TreeGrafter"/>
</dbReference>
<reference evidence="10 11" key="1">
    <citation type="journal article" date="2024" name="Nat. Commun.">
        <title>Phylogenomics reveals the evolutionary origins of lichenization in chlorophyte algae.</title>
        <authorList>
            <person name="Puginier C."/>
            <person name="Libourel C."/>
            <person name="Otte J."/>
            <person name="Skaloud P."/>
            <person name="Haon M."/>
            <person name="Grisel S."/>
            <person name="Petersen M."/>
            <person name="Berrin J.G."/>
            <person name="Delaux P.M."/>
            <person name="Dal Grande F."/>
            <person name="Keller J."/>
        </authorList>
    </citation>
    <scope>NUCLEOTIDE SEQUENCE [LARGE SCALE GENOMIC DNA]</scope>
    <source>
        <strain evidence="10 11">SAG 2043</strain>
    </source>
</reference>
<dbReference type="Proteomes" id="UP001489004">
    <property type="component" value="Unassembled WGS sequence"/>
</dbReference>
<protein>
    <recommendedName>
        <fullName evidence="12">Dioxygenase</fullName>
    </recommendedName>
</protein>
<dbReference type="GO" id="GO:0016121">
    <property type="term" value="P:carotene catabolic process"/>
    <property type="evidence" value="ECO:0007669"/>
    <property type="project" value="TreeGrafter"/>
</dbReference>
<comment type="caution">
    <text evidence="10">The sequence shown here is derived from an EMBL/GenBank/DDBJ whole genome shotgun (WGS) entry which is preliminary data.</text>
</comment>
<dbReference type="InterPro" id="IPR059112">
    <property type="entry name" value="CysZ/EI24"/>
</dbReference>
<feature type="transmembrane region" description="Helical" evidence="9">
    <location>
        <begin position="134"/>
        <end position="153"/>
    </location>
</feature>
<feature type="binding site" evidence="8">
    <location>
        <position position="549"/>
    </location>
    <ligand>
        <name>Fe cation</name>
        <dbReference type="ChEBI" id="CHEBI:24875"/>
        <note>catalytic</note>
    </ligand>
</feature>
<feature type="transmembrane region" description="Helical" evidence="9">
    <location>
        <begin position="197"/>
        <end position="230"/>
    </location>
</feature>
<keyword evidence="5 9" id="KW-1133">Transmembrane helix</keyword>
<feature type="transmembrane region" description="Helical" evidence="9">
    <location>
        <begin position="60"/>
        <end position="91"/>
    </location>
</feature>
<feature type="transmembrane region" description="Helical" evidence="9">
    <location>
        <begin position="159"/>
        <end position="176"/>
    </location>
</feature>
<evidence type="ECO:0000256" key="5">
    <source>
        <dbReference type="ARBA" id="ARBA00022989"/>
    </source>
</evidence>
<accession>A0AAW1PVA1</accession>
<evidence type="ECO:0000256" key="1">
    <source>
        <dbReference type="ARBA" id="ARBA00004141"/>
    </source>
</evidence>